<organism evidence="11 12">
    <name type="scientific">Coniella lustricola</name>
    <dbReference type="NCBI Taxonomy" id="2025994"/>
    <lineage>
        <taxon>Eukaryota</taxon>
        <taxon>Fungi</taxon>
        <taxon>Dikarya</taxon>
        <taxon>Ascomycota</taxon>
        <taxon>Pezizomycotina</taxon>
        <taxon>Sordariomycetes</taxon>
        <taxon>Sordariomycetidae</taxon>
        <taxon>Diaporthales</taxon>
        <taxon>Schizoparmaceae</taxon>
        <taxon>Coniella</taxon>
    </lineage>
</organism>
<feature type="transmembrane region" description="Helical" evidence="9">
    <location>
        <begin position="403"/>
        <end position="427"/>
    </location>
</feature>
<feature type="transmembrane region" description="Helical" evidence="9">
    <location>
        <begin position="192"/>
        <end position="213"/>
    </location>
</feature>
<protein>
    <submittedName>
        <fullName evidence="11">Putative MFS multidrug transporter</fullName>
    </submittedName>
</protein>
<feature type="transmembrane region" description="Helical" evidence="9">
    <location>
        <begin position="97"/>
        <end position="120"/>
    </location>
</feature>
<accession>A0A2T3ADC6</accession>
<dbReference type="InterPro" id="IPR020846">
    <property type="entry name" value="MFS_dom"/>
</dbReference>
<evidence type="ECO:0000256" key="8">
    <source>
        <dbReference type="SAM" id="MobiDB-lite"/>
    </source>
</evidence>
<feature type="transmembrane region" description="Helical" evidence="9">
    <location>
        <begin position="65"/>
        <end position="85"/>
    </location>
</feature>
<dbReference type="Gene3D" id="1.20.1250.20">
    <property type="entry name" value="MFS general substrate transporter like domains"/>
    <property type="match status" value="1"/>
</dbReference>
<feature type="region of interest" description="Disordered" evidence="8">
    <location>
        <begin position="516"/>
        <end position="573"/>
    </location>
</feature>
<evidence type="ECO:0000256" key="7">
    <source>
        <dbReference type="ARBA" id="ARBA00038459"/>
    </source>
</evidence>
<dbReference type="SUPFAM" id="SSF103473">
    <property type="entry name" value="MFS general substrate transporter"/>
    <property type="match status" value="1"/>
</dbReference>
<evidence type="ECO:0000256" key="4">
    <source>
        <dbReference type="ARBA" id="ARBA00022692"/>
    </source>
</evidence>
<keyword evidence="4 9" id="KW-0812">Transmembrane</keyword>
<keyword evidence="3" id="KW-1003">Cell membrane</keyword>
<dbReference type="GO" id="GO:0005886">
    <property type="term" value="C:plasma membrane"/>
    <property type="evidence" value="ECO:0007669"/>
    <property type="project" value="UniProtKB-SubCell"/>
</dbReference>
<feature type="transmembrane region" description="Helical" evidence="9">
    <location>
        <begin position="132"/>
        <end position="152"/>
    </location>
</feature>
<evidence type="ECO:0000256" key="3">
    <source>
        <dbReference type="ARBA" id="ARBA00022475"/>
    </source>
</evidence>
<dbReference type="OrthoDB" id="446368at2759"/>
<comment type="subcellular location">
    <subcellularLocation>
        <location evidence="1">Cell membrane</location>
        <topology evidence="1">Multi-pass membrane protein</topology>
    </subcellularLocation>
</comment>
<dbReference type="InterPro" id="IPR036259">
    <property type="entry name" value="MFS_trans_sf"/>
</dbReference>
<feature type="transmembrane region" description="Helical" evidence="9">
    <location>
        <begin position="225"/>
        <end position="250"/>
    </location>
</feature>
<evidence type="ECO:0000256" key="1">
    <source>
        <dbReference type="ARBA" id="ARBA00004651"/>
    </source>
</evidence>
<keyword evidence="2" id="KW-0813">Transport</keyword>
<dbReference type="FunFam" id="1.20.1250.20:FF:000266">
    <property type="entry name" value="MFS multidrug transporter, putative"/>
    <property type="match status" value="1"/>
</dbReference>
<dbReference type="PANTHER" id="PTHR23502">
    <property type="entry name" value="MAJOR FACILITATOR SUPERFAMILY"/>
    <property type="match status" value="1"/>
</dbReference>
<evidence type="ECO:0000256" key="5">
    <source>
        <dbReference type="ARBA" id="ARBA00022989"/>
    </source>
</evidence>
<feature type="compositionally biased region" description="Polar residues" evidence="8">
    <location>
        <begin position="550"/>
        <end position="559"/>
    </location>
</feature>
<reference evidence="11 12" key="1">
    <citation type="journal article" date="2018" name="Mycol. Prog.">
        <title>Coniella lustricola, a new species from submerged detritus.</title>
        <authorList>
            <person name="Raudabaugh D.B."/>
            <person name="Iturriaga T."/>
            <person name="Carver A."/>
            <person name="Mondo S."/>
            <person name="Pangilinan J."/>
            <person name="Lipzen A."/>
            <person name="He G."/>
            <person name="Amirebrahimi M."/>
            <person name="Grigoriev I.V."/>
            <person name="Miller A.N."/>
        </authorList>
    </citation>
    <scope>NUCLEOTIDE SEQUENCE [LARGE SCALE GENOMIC DNA]</scope>
    <source>
        <strain evidence="11 12">B22-T-1</strain>
    </source>
</reference>
<dbReference type="PANTHER" id="PTHR23502:SF186">
    <property type="entry name" value="MAJOR FACILITATOR SUPERFAMILY (MFS) PROFILE DOMAIN-CONTAINING PROTEIN"/>
    <property type="match status" value="1"/>
</dbReference>
<dbReference type="EMBL" id="KZ678407">
    <property type="protein sequence ID" value="PSR92316.1"/>
    <property type="molecule type" value="Genomic_DNA"/>
</dbReference>
<feature type="transmembrane region" description="Helical" evidence="9">
    <location>
        <begin position="298"/>
        <end position="322"/>
    </location>
</feature>
<dbReference type="GO" id="GO:0022857">
    <property type="term" value="F:transmembrane transporter activity"/>
    <property type="evidence" value="ECO:0007669"/>
    <property type="project" value="InterPro"/>
</dbReference>
<evidence type="ECO:0000313" key="12">
    <source>
        <dbReference type="Proteomes" id="UP000241462"/>
    </source>
</evidence>
<evidence type="ECO:0000256" key="2">
    <source>
        <dbReference type="ARBA" id="ARBA00022448"/>
    </source>
</evidence>
<feature type="transmembrane region" description="Helical" evidence="9">
    <location>
        <begin position="471"/>
        <end position="491"/>
    </location>
</feature>
<dbReference type="Proteomes" id="UP000241462">
    <property type="component" value="Unassembled WGS sequence"/>
</dbReference>
<dbReference type="AlphaFoldDB" id="A0A2T3ADC6"/>
<keyword evidence="12" id="KW-1185">Reference proteome</keyword>
<dbReference type="InParanoid" id="A0A2T3ADC6"/>
<feature type="transmembrane region" description="Helical" evidence="9">
    <location>
        <begin position="376"/>
        <end position="397"/>
    </location>
</feature>
<dbReference type="PROSITE" id="PS50850">
    <property type="entry name" value="MFS"/>
    <property type="match status" value="1"/>
</dbReference>
<dbReference type="CDD" id="cd17323">
    <property type="entry name" value="MFS_Tpo1_MDR_like"/>
    <property type="match status" value="1"/>
</dbReference>
<keyword evidence="6 9" id="KW-0472">Membrane</keyword>
<feature type="transmembrane region" description="Helical" evidence="9">
    <location>
        <begin position="158"/>
        <end position="180"/>
    </location>
</feature>
<dbReference type="STRING" id="2025994.A0A2T3ADC6"/>
<keyword evidence="5 9" id="KW-1133">Transmembrane helix</keyword>
<feature type="domain" description="Major facilitator superfamily (MFS) profile" evidence="10">
    <location>
        <begin position="67"/>
        <end position="500"/>
    </location>
</feature>
<feature type="compositionally biased region" description="Polar residues" evidence="8">
    <location>
        <begin position="651"/>
        <end position="661"/>
    </location>
</feature>
<name>A0A2T3ADC6_9PEZI</name>
<evidence type="ECO:0000256" key="6">
    <source>
        <dbReference type="ARBA" id="ARBA00023136"/>
    </source>
</evidence>
<feature type="region of interest" description="Disordered" evidence="8">
    <location>
        <begin position="589"/>
        <end position="661"/>
    </location>
</feature>
<sequence length="661" mass="72562">MGKPIEAHRPARIGHFKRLLDQGVVNDDIVNAHYAGAGTEENPYIVKWLDDDPVNPMNYPASRKWFITMLVAFATLAVAFVSSAYSGGLSEILVEFGVVTIIGTLGISLFVLGFAIGPLLWAPLSELYGRQYLFFITYMALTAFNAGAAGAQNMATLIVLRFLAGAFGSSPLTNAGGVIADMFPAAQRGLATSVFAAAPFLGPVIGPIVGGFVGETVGWRWVEGVMAIFTGVIWLVCGLFVPETYGPVLLRRRANKLSKLTGKCYRTQADAEQGRVSIGQAFKTALSRPLILLFREPIVLMLSIYMAIIYGTLYMLFAAFPIVFQEVRGWSPGIGGLAFLGVCVGMIAAVIYSIYDNKRYVKVMERSESGFAPPEARLPPGIIGSFCMPVGLFWFAWTNYVSIHWIVCIIACAPFGFGMVLVFLSILNYLIDAYVIFAASVLAANAVLRSLFGAAFPLFTPYMYDALGIHWASSIPAFLALACVPFPMLFYKYGPAIRKRCKYAAEAAAFLERLRVTEEDDEDSSEDGEHGSGGSTTQLDEEAGKLPNGHKNNGVTTAPQRPHHHHHQTEREAELEAEAFDYSYGNEEHQPQFAEMRTPAENTRGEPTMTRSSTRRSRATSMRSTRSVYDASPYDIDRINTRESFRERPTTSRSNSLARKQ</sequence>
<feature type="compositionally biased region" description="Basic and acidic residues" evidence="8">
    <location>
        <begin position="635"/>
        <end position="650"/>
    </location>
</feature>
<comment type="similarity">
    <text evidence="7">Belongs to the major facilitator superfamily. DHA1 family. Polyamines/proton antiporter (TC 2.A.1.2.16) subfamily.</text>
</comment>
<dbReference type="InterPro" id="IPR011701">
    <property type="entry name" value="MFS"/>
</dbReference>
<evidence type="ECO:0000313" key="11">
    <source>
        <dbReference type="EMBL" id="PSR92316.1"/>
    </source>
</evidence>
<feature type="transmembrane region" description="Helical" evidence="9">
    <location>
        <begin position="334"/>
        <end position="355"/>
    </location>
</feature>
<evidence type="ECO:0000256" key="9">
    <source>
        <dbReference type="SAM" id="Phobius"/>
    </source>
</evidence>
<feature type="transmembrane region" description="Helical" evidence="9">
    <location>
        <begin position="434"/>
        <end position="459"/>
    </location>
</feature>
<gene>
    <name evidence="11" type="ORF">BD289DRAFT_428919</name>
</gene>
<dbReference type="Pfam" id="PF07690">
    <property type="entry name" value="MFS_1"/>
    <property type="match status" value="1"/>
</dbReference>
<proteinExistence type="inferred from homology"/>
<evidence type="ECO:0000259" key="10">
    <source>
        <dbReference type="PROSITE" id="PS50850"/>
    </source>
</evidence>